<evidence type="ECO:0000256" key="1">
    <source>
        <dbReference type="ARBA" id="ARBA00001946"/>
    </source>
</evidence>
<dbReference type="PANTHER" id="PTHR33571:SF14">
    <property type="entry name" value="PROTEIN ADENYLYLTRANSFERASE MJ0435-RELATED"/>
    <property type="match status" value="1"/>
</dbReference>
<accession>A0A5D6WLW3</accession>
<evidence type="ECO:0000256" key="5">
    <source>
        <dbReference type="ARBA" id="ARBA00022723"/>
    </source>
</evidence>
<evidence type="ECO:0000313" key="12">
    <source>
        <dbReference type="Proteomes" id="UP000322783"/>
    </source>
</evidence>
<organism evidence="11 12">
    <name type="scientific">Selenomonas caprae</name>
    <dbReference type="NCBI Taxonomy" id="2606905"/>
    <lineage>
        <taxon>Bacteria</taxon>
        <taxon>Bacillati</taxon>
        <taxon>Bacillota</taxon>
        <taxon>Negativicutes</taxon>
        <taxon>Selenomonadales</taxon>
        <taxon>Selenomonadaceae</taxon>
        <taxon>Selenomonas</taxon>
    </lineage>
</organism>
<evidence type="ECO:0000256" key="8">
    <source>
        <dbReference type="ARBA" id="ARBA00022842"/>
    </source>
</evidence>
<dbReference type="GO" id="GO:0016779">
    <property type="term" value="F:nucleotidyltransferase activity"/>
    <property type="evidence" value="ECO:0007669"/>
    <property type="project" value="UniProtKB-KW"/>
</dbReference>
<dbReference type="SUPFAM" id="SSF81301">
    <property type="entry name" value="Nucleotidyltransferase"/>
    <property type="match status" value="1"/>
</dbReference>
<name>A0A5D6WLW3_9FIRM</name>
<evidence type="ECO:0000256" key="4">
    <source>
        <dbReference type="ARBA" id="ARBA00022695"/>
    </source>
</evidence>
<evidence type="ECO:0000259" key="10">
    <source>
        <dbReference type="Pfam" id="PF01909"/>
    </source>
</evidence>
<keyword evidence="3 11" id="KW-0808">Transferase</keyword>
<sequence length="100" mass="11475">MSVSIFTIENITALVKPLAQKYQVKEVYLFGSYARGEADENSDLDFLVIGGEGFKLTQIFAFGEELREILNKRVDVFEINEINQDSEFYKTIMREKVLVA</sequence>
<comment type="caution">
    <text evidence="11">The sequence shown here is derived from an EMBL/GenBank/DDBJ whole genome shotgun (WGS) entry which is preliminary data.</text>
</comment>
<proteinExistence type="inferred from homology"/>
<dbReference type="Proteomes" id="UP000322783">
    <property type="component" value="Unassembled WGS sequence"/>
</dbReference>
<keyword evidence="8" id="KW-0460">Magnesium</keyword>
<keyword evidence="6" id="KW-0547">Nucleotide-binding</keyword>
<dbReference type="EMBL" id="VTOZ01000019">
    <property type="protein sequence ID" value="TYZ28049.1"/>
    <property type="molecule type" value="Genomic_DNA"/>
</dbReference>
<keyword evidence="12" id="KW-1185">Reference proteome</keyword>
<evidence type="ECO:0000256" key="7">
    <source>
        <dbReference type="ARBA" id="ARBA00022840"/>
    </source>
</evidence>
<evidence type="ECO:0000313" key="11">
    <source>
        <dbReference type="EMBL" id="TYZ28049.1"/>
    </source>
</evidence>
<feature type="domain" description="Polymerase nucleotidyl transferase" evidence="10">
    <location>
        <begin position="14"/>
        <end position="98"/>
    </location>
</feature>
<keyword evidence="7" id="KW-0067">ATP-binding</keyword>
<reference evidence="11 12" key="1">
    <citation type="submission" date="2019-08" db="EMBL/GenBank/DDBJ databases">
        <title>Selenomonas sp. mPRGC5 and Selenomonas sp. mPRGC8 isolated from ruminal fluid of dairy goat (Capra hircus).</title>
        <authorList>
            <person name="Poothong S."/>
            <person name="Nuengjamnong C."/>
            <person name="Tanasupawat S."/>
        </authorList>
    </citation>
    <scope>NUCLEOTIDE SEQUENCE [LARGE SCALE GENOMIC DNA]</scope>
    <source>
        <strain evidence="12">mPRGC8</strain>
    </source>
</reference>
<dbReference type="InterPro" id="IPR052038">
    <property type="entry name" value="Type-VII_TA_antitoxin"/>
</dbReference>
<protein>
    <submittedName>
        <fullName evidence="11">Nucleotidyltransferase domain-containing protein</fullName>
    </submittedName>
</protein>
<evidence type="ECO:0000256" key="6">
    <source>
        <dbReference type="ARBA" id="ARBA00022741"/>
    </source>
</evidence>
<keyword evidence="2" id="KW-1277">Toxin-antitoxin system</keyword>
<dbReference type="Pfam" id="PF01909">
    <property type="entry name" value="NTP_transf_2"/>
    <property type="match status" value="1"/>
</dbReference>
<dbReference type="InterPro" id="IPR043519">
    <property type="entry name" value="NT_sf"/>
</dbReference>
<keyword evidence="5" id="KW-0479">Metal-binding</keyword>
<dbReference type="PANTHER" id="PTHR33571">
    <property type="entry name" value="SSL8005 PROTEIN"/>
    <property type="match status" value="1"/>
</dbReference>
<dbReference type="GO" id="GO:0005524">
    <property type="term" value="F:ATP binding"/>
    <property type="evidence" value="ECO:0007669"/>
    <property type="project" value="UniProtKB-KW"/>
</dbReference>
<comment type="cofactor">
    <cofactor evidence="1">
        <name>Mg(2+)</name>
        <dbReference type="ChEBI" id="CHEBI:18420"/>
    </cofactor>
</comment>
<dbReference type="Gene3D" id="3.30.460.10">
    <property type="entry name" value="Beta Polymerase, domain 2"/>
    <property type="match status" value="1"/>
</dbReference>
<dbReference type="AlphaFoldDB" id="A0A5D6WLW3"/>
<evidence type="ECO:0000256" key="2">
    <source>
        <dbReference type="ARBA" id="ARBA00022649"/>
    </source>
</evidence>
<dbReference type="GO" id="GO:0046872">
    <property type="term" value="F:metal ion binding"/>
    <property type="evidence" value="ECO:0007669"/>
    <property type="project" value="UniProtKB-KW"/>
</dbReference>
<comment type="similarity">
    <text evidence="9">Belongs to the MntA antitoxin family.</text>
</comment>
<dbReference type="InterPro" id="IPR002934">
    <property type="entry name" value="Polymerase_NTP_transf_dom"/>
</dbReference>
<evidence type="ECO:0000256" key="9">
    <source>
        <dbReference type="ARBA" id="ARBA00038276"/>
    </source>
</evidence>
<dbReference type="RefSeq" id="WP_149189410.1">
    <property type="nucleotide sequence ID" value="NZ_VTOZ01000019.1"/>
</dbReference>
<gene>
    <name evidence="11" type="ORF">FZ041_09715</name>
</gene>
<keyword evidence="4" id="KW-0548">Nucleotidyltransferase</keyword>
<evidence type="ECO:0000256" key="3">
    <source>
        <dbReference type="ARBA" id="ARBA00022679"/>
    </source>
</evidence>
<dbReference type="CDD" id="cd05403">
    <property type="entry name" value="NT_KNTase_like"/>
    <property type="match status" value="1"/>
</dbReference>